<accession>A0ABZ2XT56</accession>
<reference evidence="1 2" key="1">
    <citation type="submission" date="2023-04" db="EMBL/GenBank/DDBJ databases">
        <title>Complete genome sequence of Alisedimentitalea scapharcae.</title>
        <authorList>
            <person name="Rong J.-C."/>
            <person name="Yi M.-L."/>
            <person name="Zhao Q."/>
        </authorList>
    </citation>
    <scope>NUCLEOTIDE SEQUENCE [LARGE SCALE GENOMIC DNA]</scope>
    <source>
        <strain evidence="1 2">KCTC 42119</strain>
    </source>
</reference>
<dbReference type="RefSeq" id="WP_406646902.1">
    <property type="nucleotide sequence ID" value="NZ_CP123584.1"/>
</dbReference>
<dbReference type="EMBL" id="CP123584">
    <property type="protein sequence ID" value="WZK89043.1"/>
    <property type="molecule type" value="Genomic_DNA"/>
</dbReference>
<evidence type="ECO:0000313" key="1">
    <source>
        <dbReference type="EMBL" id="WZK89043.1"/>
    </source>
</evidence>
<dbReference type="Proteomes" id="UP001623232">
    <property type="component" value="Chromosome"/>
</dbReference>
<proteinExistence type="predicted"/>
<evidence type="ECO:0000313" key="2">
    <source>
        <dbReference type="Proteomes" id="UP001623232"/>
    </source>
</evidence>
<protein>
    <submittedName>
        <fullName evidence="1">Uncharacterized protein</fullName>
    </submittedName>
</protein>
<organism evidence="1 2">
    <name type="scientific">Aliisedimentitalea scapharcae</name>
    <dbReference type="NCBI Taxonomy" id="1524259"/>
    <lineage>
        <taxon>Bacteria</taxon>
        <taxon>Pseudomonadati</taxon>
        <taxon>Pseudomonadota</taxon>
        <taxon>Alphaproteobacteria</taxon>
        <taxon>Rhodobacterales</taxon>
        <taxon>Roseobacteraceae</taxon>
        <taxon>Aliisedimentitalea</taxon>
    </lineage>
</organism>
<keyword evidence="2" id="KW-1185">Reference proteome</keyword>
<sequence length="73" mass="8387">MMQAIAEDWYAELRDFPAWAIQDACRWWMGAENGDRRKRPMPGDIAELARKKTSCVRVAARRLQEFQAGSSNA</sequence>
<gene>
    <name evidence="1" type="ORF">QEZ52_00395</name>
</gene>
<name>A0ABZ2XT56_9RHOB</name>